<dbReference type="Proteomes" id="UP001597371">
    <property type="component" value="Unassembled WGS sequence"/>
</dbReference>
<evidence type="ECO:0008006" key="4">
    <source>
        <dbReference type="Google" id="ProtNLM"/>
    </source>
</evidence>
<keyword evidence="1" id="KW-0812">Transmembrane</keyword>
<sequence length="42" mass="4915">MSILHVEELLNPEREVPRWLIRAIAFGFCAAFWLVVAWLVFA</sequence>
<keyword evidence="1" id="KW-0472">Membrane</keyword>
<organism evidence="2 3">
    <name type="scientific">Aureimonas populi</name>
    <dbReference type="NCBI Taxonomy" id="1701758"/>
    <lineage>
        <taxon>Bacteria</taxon>
        <taxon>Pseudomonadati</taxon>
        <taxon>Pseudomonadota</taxon>
        <taxon>Alphaproteobacteria</taxon>
        <taxon>Hyphomicrobiales</taxon>
        <taxon>Aurantimonadaceae</taxon>
        <taxon>Aureimonas</taxon>
    </lineage>
</organism>
<comment type="caution">
    <text evidence="2">The sequence shown here is derived from an EMBL/GenBank/DDBJ whole genome shotgun (WGS) entry which is preliminary data.</text>
</comment>
<feature type="transmembrane region" description="Helical" evidence="1">
    <location>
        <begin position="20"/>
        <end position="41"/>
    </location>
</feature>
<name>A0ABW5CLM1_9HYPH</name>
<protein>
    <recommendedName>
        <fullName evidence="4">YmiA family membrane protein</fullName>
    </recommendedName>
</protein>
<keyword evidence="1" id="KW-1133">Transmembrane helix</keyword>
<keyword evidence="3" id="KW-1185">Reference proteome</keyword>
<evidence type="ECO:0000256" key="1">
    <source>
        <dbReference type="SAM" id="Phobius"/>
    </source>
</evidence>
<gene>
    <name evidence="2" type="ORF">ACFSKQ_08570</name>
</gene>
<evidence type="ECO:0000313" key="2">
    <source>
        <dbReference type="EMBL" id="MFD2237517.1"/>
    </source>
</evidence>
<reference evidence="3" key="1">
    <citation type="journal article" date="2019" name="Int. J. Syst. Evol. Microbiol.">
        <title>The Global Catalogue of Microorganisms (GCM) 10K type strain sequencing project: providing services to taxonomists for standard genome sequencing and annotation.</title>
        <authorList>
            <consortium name="The Broad Institute Genomics Platform"/>
            <consortium name="The Broad Institute Genome Sequencing Center for Infectious Disease"/>
            <person name="Wu L."/>
            <person name="Ma J."/>
        </authorList>
    </citation>
    <scope>NUCLEOTIDE SEQUENCE [LARGE SCALE GENOMIC DNA]</scope>
    <source>
        <strain evidence="3">ZS-35-S2</strain>
    </source>
</reference>
<accession>A0ABW5CLM1</accession>
<dbReference type="RefSeq" id="WP_280842349.1">
    <property type="nucleotide sequence ID" value="NZ_CP072611.1"/>
</dbReference>
<dbReference type="EMBL" id="JBHUIJ010000009">
    <property type="protein sequence ID" value="MFD2237517.1"/>
    <property type="molecule type" value="Genomic_DNA"/>
</dbReference>
<proteinExistence type="predicted"/>
<evidence type="ECO:0000313" key="3">
    <source>
        <dbReference type="Proteomes" id="UP001597371"/>
    </source>
</evidence>